<dbReference type="Pfam" id="PF00622">
    <property type="entry name" value="SPRY"/>
    <property type="match status" value="1"/>
</dbReference>
<name>A0A8M1KLM4_CLUHA</name>
<dbReference type="SUPFAM" id="SSF57845">
    <property type="entry name" value="B-box zinc-binding domain"/>
    <property type="match status" value="1"/>
</dbReference>
<dbReference type="AlphaFoldDB" id="A0A8M1KLM4"/>
<evidence type="ECO:0000259" key="8">
    <source>
        <dbReference type="PROSITE" id="PS50188"/>
    </source>
</evidence>
<dbReference type="InterPro" id="IPR013083">
    <property type="entry name" value="Znf_RING/FYVE/PHD"/>
</dbReference>
<evidence type="ECO:0000259" key="7">
    <source>
        <dbReference type="PROSITE" id="PS50119"/>
    </source>
</evidence>
<dbReference type="PROSITE" id="PS50119">
    <property type="entry name" value="ZF_BBOX"/>
    <property type="match status" value="1"/>
</dbReference>
<dbReference type="PANTHER" id="PTHR24103">
    <property type="entry name" value="E3 UBIQUITIN-PROTEIN LIGASE TRIM"/>
    <property type="match status" value="1"/>
</dbReference>
<proteinExistence type="predicted"/>
<dbReference type="InterPro" id="IPR043136">
    <property type="entry name" value="B30.2/SPRY_sf"/>
</dbReference>
<dbReference type="OrthoDB" id="6105938at2759"/>
<evidence type="ECO:0000256" key="2">
    <source>
        <dbReference type="ARBA" id="ARBA00022771"/>
    </source>
</evidence>
<dbReference type="Proteomes" id="UP000515152">
    <property type="component" value="Chromosome 11"/>
</dbReference>
<dbReference type="KEGG" id="char:122133251"/>
<reference evidence="10" key="1">
    <citation type="submission" date="2025-08" db="UniProtKB">
        <authorList>
            <consortium name="RefSeq"/>
        </authorList>
    </citation>
    <scope>IDENTIFICATION</scope>
</reference>
<evidence type="ECO:0000256" key="3">
    <source>
        <dbReference type="ARBA" id="ARBA00022833"/>
    </source>
</evidence>
<keyword evidence="2 4" id="KW-0863">Zinc-finger</keyword>
<feature type="coiled-coil region" evidence="5">
    <location>
        <begin position="192"/>
        <end position="244"/>
    </location>
</feature>
<keyword evidence="1" id="KW-0479">Metal-binding</keyword>
<dbReference type="InterPro" id="IPR001841">
    <property type="entry name" value="Znf_RING"/>
</dbReference>
<dbReference type="InterPro" id="IPR000315">
    <property type="entry name" value="Znf_B-box"/>
</dbReference>
<dbReference type="InterPro" id="IPR050143">
    <property type="entry name" value="TRIM/RBCC"/>
</dbReference>
<dbReference type="SMART" id="SM00589">
    <property type="entry name" value="PRY"/>
    <property type="match status" value="1"/>
</dbReference>
<keyword evidence="5" id="KW-0175">Coiled coil</keyword>
<dbReference type="InterPro" id="IPR003877">
    <property type="entry name" value="SPRY_dom"/>
</dbReference>
<dbReference type="InterPro" id="IPR001870">
    <property type="entry name" value="B30.2/SPRY"/>
</dbReference>
<dbReference type="RefSeq" id="XP_042564951.1">
    <property type="nucleotide sequence ID" value="XM_042709017.1"/>
</dbReference>
<dbReference type="InterPro" id="IPR017907">
    <property type="entry name" value="Znf_RING_CS"/>
</dbReference>
<dbReference type="SUPFAM" id="SSF49899">
    <property type="entry name" value="Concanavalin A-like lectins/glucanases"/>
    <property type="match status" value="1"/>
</dbReference>
<feature type="domain" description="RING-type" evidence="6">
    <location>
        <begin position="20"/>
        <end position="60"/>
    </location>
</feature>
<dbReference type="InterPro" id="IPR003879">
    <property type="entry name" value="Butyrophylin_SPRY"/>
</dbReference>
<dbReference type="InterPro" id="IPR013320">
    <property type="entry name" value="ConA-like_dom_sf"/>
</dbReference>
<dbReference type="PROSITE" id="PS50188">
    <property type="entry name" value="B302_SPRY"/>
    <property type="match status" value="1"/>
</dbReference>
<dbReference type="SMART" id="SM00184">
    <property type="entry name" value="RING"/>
    <property type="match status" value="1"/>
</dbReference>
<evidence type="ECO:0000313" key="10">
    <source>
        <dbReference type="RefSeq" id="XP_042564951.1"/>
    </source>
</evidence>
<dbReference type="SMART" id="SM00449">
    <property type="entry name" value="SPRY"/>
    <property type="match status" value="1"/>
</dbReference>
<dbReference type="PROSITE" id="PS00518">
    <property type="entry name" value="ZF_RING_1"/>
    <property type="match status" value="1"/>
</dbReference>
<protein>
    <submittedName>
        <fullName evidence="10">Zinc-binding protein A33-like</fullName>
    </submittedName>
</protein>
<dbReference type="InterPro" id="IPR027370">
    <property type="entry name" value="Znf-RING_euk"/>
</dbReference>
<dbReference type="Pfam" id="PF00643">
    <property type="entry name" value="zf-B_box"/>
    <property type="match status" value="1"/>
</dbReference>
<sequence>MADEDDITDRTCPLEENLSCPICMSIFRNPVLLSCSHSFCKECLDQAWKNKTRKDCQVCRNDCTQEQPIANRALKDACESYQKQKGWFCSNVKTVCTLHNREFQLFCGEDETPVCVECLTLHDGHDLIPLDQGIHFCKDRMNIQINILEEKVHTYKRMKSRYVDTISFIQDQSETAEKLIRQEFDRLRKFLNQDEETRIQALKNEEEQKKQAINEKVDILTKDLANLQELINNVKTEMEAEDLDFVLNFNKLKDRALWTDEGPQRDPAELIHVAKHTGAVGYKIWEKMQNQVQCLPVIMDPNTLSPWLRISPDFRSVMESKERQAFPDNPERFDPCVFVLGSEGFGAGRHRWDVYVGDNPKWVLGICKESVVRKRKFTVTTTGGVWTISLSKGVYSGLTTPRTELKVEHPPDTIRVKLNMDKGQVSFWDAGSSRHLLTYTAKFPERVFPLFGPNLHSTPMTILPAKVTIHQQ</sequence>
<dbReference type="Gene3D" id="3.30.160.60">
    <property type="entry name" value="Classic Zinc Finger"/>
    <property type="match status" value="1"/>
</dbReference>
<evidence type="ECO:0000256" key="1">
    <source>
        <dbReference type="ARBA" id="ARBA00022723"/>
    </source>
</evidence>
<feature type="domain" description="B box-type" evidence="7">
    <location>
        <begin position="91"/>
        <end position="130"/>
    </location>
</feature>
<dbReference type="FunFam" id="2.60.120.920:FF:000004">
    <property type="entry name" value="Butyrophilin subfamily 1 member A1"/>
    <property type="match status" value="1"/>
</dbReference>
<dbReference type="PRINTS" id="PR01407">
    <property type="entry name" value="BUTYPHLNCDUF"/>
</dbReference>
<organism evidence="9 10">
    <name type="scientific">Clupea harengus</name>
    <name type="common">Atlantic herring</name>
    <dbReference type="NCBI Taxonomy" id="7950"/>
    <lineage>
        <taxon>Eukaryota</taxon>
        <taxon>Metazoa</taxon>
        <taxon>Chordata</taxon>
        <taxon>Craniata</taxon>
        <taxon>Vertebrata</taxon>
        <taxon>Euteleostomi</taxon>
        <taxon>Actinopterygii</taxon>
        <taxon>Neopterygii</taxon>
        <taxon>Teleostei</taxon>
        <taxon>Clupei</taxon>
        <taxon>Clupeiformes</taxon>
        <taxon>Clupeoidei</taxon>
        <taxon>Clupeidae</taxon>
        <taxon>Clupea</taxon>
    </lineage>
</organism>
<dbReference type="Gene3D" id="2.60.120.920">
    <property type="match status" value="1"/>
</dbReference>
<feature type="domain" description="B30.2/SPRY" evidence="8">
    <location>
        <begin position="277"/>
        <end position="469"/>
    </location>
</feature>
<dbReference type="GeneID" id="122133251"/>
<dbReference type="InterPro" id="IPR006574">
    <property type="entry name" value="PRY"/>
</dbReference>
<gene>
    <name evidence="10" type="primary">LOC122133251</name>
</gene>
<dbReference type="Pfam" id="PF13445">
    <property type="entry name" value="zf-RING_UBOX"/>
    <property type="match status" value="1"/>
</dbReference>
<evidence type="ECO:0000259" key="6">
    <source>
        <dbReference type="PROSITE" id="PS50089"/>
    </source>
</evidence>
<keyword evidence="3" id="KW-0862">Zinc</keyword>
<dbReference type="SUPFAM" id="SSF57850">
    <property type="entry name" value="RING/U-box"/>
    <property type="match status" value="1"/>
</dbReference>
<dbReference type="Gene3D" id="3.30.40.10">
    <property type="entry name" value="Zinc/RING finger domain, C3HC4 (zinc finger)"/>
    <property type="match status" value="1"/>
</dbReference>
<evidence type="ECO:0000256" key="5">
    <source>
        <dbReference type="SAM" id="Coils"/>
    </source>
</evidence>
<keyword evidence="9" id="KW-1185">Reference proteome</keyword>
<dbReference type="PROSITE" id="PS50089">
    <property type="entry name" value="ZF_RING_2"/>
    <property type="match status" value="1"/>
</dbReference>
<evidence type="ECO:0000256" key="4">
    <source>
        <dbReference type="PROSITE-ProRule" id="PRU00024"/>
    </source>
</evidence>
<dbReference type="CDD" id="cd12893">
    <property type="entry name" value="SPRY_PRY_TRIM35"/>
    <property type="match status" value="1"/>
</dbReference>
<dbReference type="GO" id="GO:0008270">
    <property type="term" value="F:zinc ion binding"/>
    <property type="evidence" value="ECO:0007669"/>
    <property type="project" value="UniProtKB-KW"/>
</dbReference>
<accession>A0A8M1KLM4</accession>
<dbReference type="Pfam" id="PF13765">
    <property type="entry name" value="PRY"/>
    <property type="match status" value="1"/>
</dbReference>
<evidence type="ECO:0000313" key="9">
    <source>
        <dbReference type="Proteomes" id="UP000515152"/>
    </source>
</evidence>
<dbReference type="SMART" id="SM00336">
    <property type="entry name" value="BBOX"/>
    <property type="match status" value="1"/>
</dbReference>